<feature type="compositionally biased region" description="Polar residues" evidence="1">
    <location>
        <begin position="1"/>
        <end position="10"/>
    </location>
</feature>
<feature type="non-terminal residue" evidence="2">
    <location>
        <position position="1"/>
    </location>
</feature>
<sequence>DNLSTLSTLGSCIPYPRQSTSSQDDLKNPLGQMGTSLRKMQEELENTEQKYHEATIEACDKMERLEKERGKETNKFINLYAQSILILTDRTVTLSKELSNLRIIPEEDILSVIKQYNVKVPQTEILLYDIYAEDERNVMSQERRLNSLSHWLQMLSDDLENQQKSKDASFFKIQSVYNRLTGAHEPYFRDAASLTETYTKDGCPTTMLRISHESVTEQPSAPVELKSRNPFPSKQFSATIPQYPQNVHPSAPPCIGFVDAQLASAYSQNPDHHDKLYPVIAYSE</sequence>
<gene>
    <name evidence="2" type="ORF">GPM918_LOCUS28236</name>
    <name evidence="3" type="ORF">SRO942_LOCUS28716</name>
</gene>
<dbReference type="Gene3D" id="1.20.1270.60">
    <property type="entry name" value="Arfaptin homology (AH) domain/BAR domain"/>
    <property type="match status" value="1"/>
</dbReference>
<dbReference type="EMBL" id="CAJOBC010034673">
    <property type="protein sequence ID" value="CAF4108345.1"/>
    <property type="molecule type" value="Genomic_DNA"/>
</dbReference>
<name>A0A815DAC2_9BILA</name>
<keyword evidence="4" id="KW-1185">Reference proteome</keyword>
<accession>A0A815DAC2</accession>
<evidence type="ECO:0000256" key="1">
    <source>
        <dbReference type="SAM" id="MobiDB-lite"/>
    </source>
</evidence>
<dbReference type="Proteomes" id="UP000663829">
    <property type="component" value="Unassembled WGS sequence"/>
</dbReference>
<comment type="caution">
    <text evidence="2">The sequence shown here is derived from an EMBL/GenBank/DDBJ whole genome shotgun (WGS) entry which is preliminary data.</text>
</comment>
<proteinExistence type="predicted"/>
<organism evidence="2 4">
    <name type="scientific">Didymodactylos carnosus</name>
    <dbReference type="NCBI Taxonomy" id="1234261"/>
    <lineage>
        <taxon>Eukaryota</taxon>
        <taxon>Metazoa</taxon>
        <taxon>Spiralia</taxon>
        <taxon>Gnathifera</taxon>
        <taxon>Rotifera</taxon>
        <taxon>Eurotatoria</taxon>
        <taxon>Bdelloidea</taxon>
        <taxon>Philodinida</taxon>
        <taxon>Philodinidae</taxon>
        <taxon>Didymodactylos</taxon>
    </lineage>
</organism>
<dbReference type="OrthoDB" id="28357at2759"/>
<dbReference type="AlphaFoldDB" id="A0A815DAC2"/>
<evidence type="ECO:0000313" key="4">
    <source>
        <dbReference type="Proteomes" id="UP000663829"/>
    </source>
</evidence>
<evidence type="ECO:0000313" key="2">
    <source>
        <dbReference type="EMBL" id="CAF1295120.1"/>
    </source>
</evidence>
<dbReference type="InterPro" id="IPR027267">
    <property type="entry name" value="AH/BAR_dom_sf"/>
</dbReference>
<evidence type="ECO:0000313" key="3">
    <source>
        <dbReference type="EMBL" id="CAF4108345.1"/>
    </source>
</evidence>
<protein>
    <submittedName>
        <fullName evidence="2">Uncharacterized protein</fullName>
    </submittedName>
</protein>
<dbReference type="EMBL" id="CAJNOQ010012232">
    <property type="protein sequence ID" value="CAF1295120.1"/>
    <property type="molecule type" value="Genomic_DNA"/>
</dbReference>
<dbReference type="Proteomes" id="UP000681722">
    <property type="component" value="Unassembled WGS sequence"/>
</dbReference>
<feature type="region of interest" description="Disordered" evidence="1">
    <location>
        <begin position="1"/>
        <end position="32"/>
    </location>
</feature>
<reference evidence="2" key="1">
    <citation type="submission" date="2021-02" db="EMBL/GenBank/DDBJ databases">
        <authorList>
            <person name="Nowell W R."/>
        </authorList>
    </citation>
    <scope>NUCLEOTIDE SEQUENCE</scope>
</reference>